<dbReference type="InterPro" id="IPR036010">
    <property type="entry name" value="2Fe-2S_ferredoxin-like_sf"/>
</dbReference>
<keyword evidence="8" id="KW-0411">Iron-sulfur</keyword>
<dbReference type="AlphaFoldDB" id="A0A812P7A5"/>
<dbReference type="GO" id="GO:0009055">
    <property type="term" value="F:electron transfer activity"/>
    <property type="evidence" value="ECO:0007669"/>
    <property type="project" value="TreeGrafter"/>
</dbReference>
<keyword evidence="7" id="KW-0408">Iron</keyword>
<evidence type="ECO:0000256" key="8">
    <source>
        <dbReference type="ARBA" id="ARBA00023014"/>
    </source>
</evidence>
<dbReference type="PANTHER" id="PTHR23426">
    <property type="entry name" value="FERREDOXIN/ADRENODOXIN"/>
    <property type="match status" value="1"/>
</dbReference>
<keyword evidence="5" id="KW-0479">Metal-binding</keyword>
<dbReference type="Gene3D" id="3.10.20.30">
    <property type="match status" value="1"/>
</dbReference>
<feature type="domain" description="2Fe-2S ferredoxin-type" evidence="10">
    <location>
        <begin position="17"/>
        <end position="105"/>
    </location>
</feature>
<dbReference type="Pfam" id="PF00111">
    <property type="entry name" value="Fer2"/>
    <property type="match status" value="1"/>
</dbReference>
<dbReference type="EMBL" id="CAJNDS010002152">
    <property type="protein sequence ID" value="CAE7353211.1"/>
    <property type="molecule type" value="Genomic_DNA"/>
</dbReference>
<keyword evidence="6" id="KW-0249">Electron transport</keyword>
<dbReference type="GO" id="GO:0008194">
    <property type="term" value="F:UDP-glycosyltransferase activity"/>
    <property type="evidence" value="ECO:0007669"/>
    <property type="project" value="InterPro"/>
</dbReference>
<dbReference type="InterPro" id="IPR001041">
    <property type="entry name" value="2Fe-2S_ferredoxin-type"/>
</dbReference>
<keyword evidence="12" id="KW-1185">Reference proteome</keyword>
<dbReference type="CDD" id="cd03784">
    <property type="entry name" value="GT1_Gtf-like"/>
    <property type="match status" value="1"/>
</dbReference>
<keyword evidence="4" id="KW-0001">2Fe-2S</keyword>
<dbReference type="GO" id="GO:0140647">
    <property type="term" value="P:P450-containing electron transport chain"/>
    <property type="evidence" value="ECO:0007669"/>
    <property type="project" value="InterPro"/>
</dbReference>
<evidence type="ECO:0000259" key="10">
    <source>
        <dbReference type="PROSITE" id="PS51085"/>
    </source>
</evidence>
<dbReference type="Proteomes" id="UP000604046">
    <property type="component" value="Unassembled WGS sequence"/>
</dbReference>
<dbReference type="GO" id="GO:0005739">
    <property type="term" value="C:mitochondrion"/>
    <property type="evidence" value="ECO:0007669"/>
    <property type="project" value="TreeGrafter"/>
</dbReference>
<gene>
    <name evidence="11" type="primary">yojK</name>
    <name evidence="11" type="ORF">SNAT2548_LOCUS18671</name>
</gene>
<dbReference type="Gene3D" id="3.40.50.2000">
    <property type="entry name" value="Glycogen Phosphorylase B"/>
    <property type="match status" value="2"/>
</dbReference>
<reference evidence="11" key="1">
    <citation type="submission" date="2021-02" db="EMBL/GenBank/DDBJ databases">
        <authorList>
            <person name="Dougan E. K."/>
            <person name="Rhodes N."/>
            <person name="Thang M."/>
            <person name="Chan C."/>
        </authorList>
    </citation>
    <scope>NUCLEOTIDE SEQUENCE</scope>
</reference>
<dbReference type="PROSITE" id="PS51085">
    <property type="entry name" value="2FE2S_FER_2"/>
    <property type="match status" value="1"/>
</dbReference>
<dbReference type="InterPro" id="IPR002213">
    <property type="entry name" value="UDP_glucos_trans"/>
</dbReference>
<sequence>MSYTARSHHARPRYCSFTVHFIKDEDAGSVAVQAKSGQTLLEVAHEHDIDIEGACGGECACSTCHVILEKEQFDKLPAPDDDEEACGKAMEDSKSQAQVGTVNPILPVIAEFAKRGCDVRYYLTKDTYVKDVKAAGASPVKFDDYFLRWDVLMKEEAEWLEAQGCGEGLAALTADGMALEFLQMRMLHFSLPAGVCLGNRLVDLWTREDWRPDFVLYNVMLLHPQLAACKLGVPSASFSTYPGPGTPMHLSEIPEGERQAVDDKLAQHPGMQEVNEVAQRLFGVDVCGSQLQCRFYNRQLNIVFSVPQLQGKVPEYQQSLIDDSTFLWAGGTDDLKARTAQRVYAPRQVEPAPAESECPWDVPSGVKVVIVSLGSLTVDMRWDSAEHVSSKGRFTGRQVSQRLWSELIERFGDRQDIRFVLSIGPREDARNVLGDLPSNFVALEYIDQVEALRHADVFVTHGGCNSVKEGALLGVPMIVVPFCVDQPSNGQAIERAGAGTCFPDPLATPRGAIADALQAALFDRAPELRRATQQLGQALRQAGGAPAVAKACLNLLRPLAPEGPAVGGA</sequence>
<evidence type="ECO:0000313" key="11">
    <source>
        <dbReference type="EMBL" id="CAE7353211.1"/>
    </source>
</evidence>
<keyword evidence="2" id="KW-0813">Transport</keyword>
<dbReference type="InterPro" id="IPR012675">
    <property type="entry name" value="Beta-grasp_dom_sf"/>
</dbReference>
<evidence type="ECO:0000256" key="7">
    <source>
        <dbReference type="ARBA" id="ARBA00023004"/>
    </source>
</evidence>
<evidence type="ECO:0000313" key="12">
    <source>
        <dbReference type="Proteomes" id="UP000604046"/>
    </source>
</evidence>
<comment type="similarity">
    <text evidence="1">Belongs to the adrenodoxin/putidaredoxin family.</text>
</comment>
<dbReference type="OrthoDB" id="5835829at2759"/>
<evidence type="ECO:0000256" key="1">
    <source>
        <dbReference type="ARBA" id="ARBA00010914"/>
    </source>
</evidence>
<dbReference type="SUPFAM" id="SSF53756">
    <property type="entry name" value="UDP-Glycosyltransferase/glycogen phosphorylase"/>
    <property type="match status" value="1"/>
</dbReference>
<evidence type="ECO:0000256" key="6">
    <source>
        <dbReference type="ARBA" id="ARBA00022982"/>
    </source>
</evidence>
<evidence type="ECO:0000256" key="5">
    <source>
        <dbReference type="ARBA" id="ARBA00022723"/>
    </source>
</evidence>
<comment type="caution">
    <text evidence="11">The sequence shown here is derived from an EMBL/GenBank/DDBJ whole genome shotgun (WGS) entry which is preliminary data.</text>
</comment>
<dbReference type="SUPFAM" id="SSF54292">
    <property type="entry name" value="2Fe-2S ferredoxin-like"/>
    <property type="match status" value="1"/>
</dbReference>
<dbReference type="GO" id="GO:0051537">
    <property type="term" value="F:2 iron, 2 sulfur cluster binding"/>
    <property type="evidence" value="ECO:0007669"/>
    <property type="project" value="UniProtKB-KW"/>
</dbReference>
<evidence type="ECO:0000256" key="3">
    <source>
        <dbReference type="ARBA" id="ARBA00022679"/>
    </source>
</evidence>
<dbReference type="GO" id="GO:0046872">
    <property type="term" value="F:metal ion binding"/>
    <property type="evidence" value="ECO:0007669"/>
    <property type="project" value="UniProtKB-KW"/>
</dbReference>
<keyword evidence="3" id="KW-0808">Transferase</keyword>
<dbReference type="PANTHER" id="PTHR23426:SF72">
    <property type="entry name" value="2FE-2S FERREDOXIN-TYPE DOMAIN-CONTAINING PROTEIN"/>
    <property type="match status" value="1"/>
</dbReference>
<evidence type="ECO:0000256" key="2">
    <source>
        <dbReference type="ARBA" id="ARBA00022448"/>
    </source>
</evidence>
<accession>A0A812P7A5</accession>
<dbReference type="CDD" id="cd00207">
    <property type="entry name" value="fer2"/>
    <property type="match status" value="1"/>
</dbReference>
<organism evidence="11 12">
    <name type="scientific">Symbiodinium natans</name>
    <dbReference type="NCBI Taxonomy" id="878477"/>
    <lineage>
        <taxon>Eukaryota</taxon>
        <taxon>Sar</taxon>
        <taxon>Alveolata</taxon>
        <taxon>Dinophyceae</taxon>
        <taxon>Suessiales</taxon>
        <taxon>Symbiodiniaceae</taxon>
        <taxon>Symbiodinium</taxon>
    </lineage>
</organism>
<dbReference type="Pfam" id="PF00201">
    <property type="entry name" value="UDPGT"/>
    <property type="match status" value="1"/>
</dbReference>
<evidence type="ECO:0000256" key="9">
    <source>
        <dbReference type="ARBA" id="ARBA00034078"/>
    </source>
</evidence>
<evidence type="ECO:0000256" key="4">
    <source>
        <dbReference type="ARBA" id="ARBA00022714"/>
    </source>
</evidence>
<comment type="cofactor">
    <cofactor evidence="9">
        <name>[2Fe-2S] cluster</name>
        <dbReference type="ChEBI" id="CHEBI:190135"/>
    </cofactor>
</comment>
<dbReference type="InterPro" id="IPR001055">
    <property type="entry name" value="Adrenodoxin-like"/>
</dbReference>
<proteinExistence type="inferred from homology"/>
<name>A0A812P7A5_9DINO</name>
<protein>
    <submittedName>
        <fullName evidence="11">YojK protein</fullName>
    </submittedName>
</protein>